<organism evidence="9 10">
    <name type="scientific">Novipirellula aureliae</name>
    <dbReference type="NCBI Taxonomy" id="2527966"/>
    <lineage>
        <taxon>Bacteria</taxon>
        <taxon>Pseudomonadati</taxon>
        <taxon>Planctomycetota</taxon>
        <taxon>Planctomycetia</taxon>
        <taxon>Pirellulales</taxon>
        <taxon>Pirellulaceae</taxon>
        <taxon>Novipirellula</taxon>
    </lineage>
</organism>
<dbReference type="Pfam" id="PF02837">
    <property type="entry name" value="Glyco_hydro_2_N"/>
    <property type="match status" value="1"/>
</dbReference>
<dbReference type="EMBL" id="SJPY01000001">
    <property type="protein sequence ID" value="TWU45305.1"/>
    <property type="molecule type" value="Genomic_DNA"/>
</dbReference>
<dbReference type="InterPro" id="IPR006101">
    <property type="entry name" value="Glyco_hydro_2"/>
</dbReference>
<dbReference type="InterPro" id="IPR006102">
    <property type="entry name" value="Ig-like_GH2"/>
</dbReference>
<dbReference type="InterPro" id="IPR023232">
    <property type="entry name" value="Glyco_hydro_2_AS"/>
</dbReference>
<evidence type="ECO:0000259" key="8">
    <source>
        <dbReference type="Pfam" id="PF18565"/>
    </source>
</evidence>
<keyword evidence="10" id="KW-1185">Reference proteome</keyword>
<dbReference type="OrthoDB" id="9762066at2"/>
<dbReference type="InterPro" id="IPR006103">
    <property type="entry name" value="Glyco_hydro_2_cat"/>
</dbReference>
<feature type="domain" description="Glycoside hydrolase family 2" evidence="8">
    <location>
        <begin position="724"/>
        <end position="825"/>
    </location>
</feature>
<evidence type="ECO:0000256" key="3">
    <source>
        <dbReference type="ARBA" id="ARBA00023295"/>
    </source>
</evidence>
<dbReference type="Gene3D" id="2.60.40.10">
    <property type="entry name" value="Immunoglobulins"/>
    <property type="match status" value="3"/>
</dbReference>
<dbReference type="Gene3D" id="3.20.20.80">
    <property type="entry name" value="Glycosidases"/>
    <property type="match status" value="1"/>
</dbReference>
<dbReference type="InterPro" id="IPR008979">
    <property type="entry name" value="Galactose-bd-like_sf"/>
</dbReference>
<dbReference type="PRINTS" id="PR00132">
    <property type="entry name" value="GLHYDRLASE2"/>
</dbReference>
<dbReference type="InterPro" id="IPR013783">
    <property type="entry name" value="Ig-like_fold"/>
</dbReference>
<dbReference type="PROSITE" id="PS00608">
    <property type="entry name" value="GLYCOSYL_HYDROL_F2_2"/>
    <property type="match status" value="1"/>
</dbReference>
<gene>
    <name evidence="9" type="primary">lacZ_2</name>
    <name evidence="9" type="ORF">Q31b_04760</name>
</gene>
<dbReference type="Gene3D" id="2.60.120.260">
    <property type="entry name" value="Galactose-binding domain-like"/>
    <property type="match status" value="1"/>
</dbReference>
<dbReference type="InterPro" id="IPR008964">
    <property type="entry name" value="Invasin/intimin_cell_adhesion"/>
</dbReference>
<keyword evidence="3 9" id="KW-0326">Glycosidase</keyword>
<dbReference type="SUPFAM" id="SSF51445">
    <property type="entry name" value="(Trans)glycosidases"/>
    <property type="match status" value="1"/>
</dbReference>
<sequence>MKEPAMNMNKSLAFALSIFSLFILSFNSHASERDRMLSLRKIGFNTGWVFQRGDQPHAIEADFDDSNWKVVTIPHDWSIEGPIDKNNPSGRQGGFYPGGVGYYRKSFPFDPAWKDKRVQITFDGVMSNSEVWINGKPLGKRPNGYVGFTYELTPHLNEGSNTIVVRADNSAQPNSRWYTGSGIYRNVWLHVKNNVSVAQHGTYVVAKEVTDTSAELQIETTIENNLATDTDVQIISAVYGPQGEKIAEHSTVKQISSKGAVTAGQKIDVKDPALWSIESPQQYVLVTTLMVGDQQTDTCRTKFGIRDIRFEIETGFWLNGKNIKVKGVNNHHDAGPVGAAVPEDVLYRRLAILKEMGCNAIRTAHNPAAPEFYDLCDRMGFLVMDEVFDEWIASWPWTNYQDQGKVKYGYHLHFKEWAQQDLKDIILRDRNHPSIFLWSVGNEIPDQCYPEGPLRLKPLMDTVRDLDPTRPITCGCCFIHLANKTGFASMLDVTGYNGGGGSIVYEKDKATYPTRKFIATEIPHSFQTRGVYRTKTVMRAPKEGVPVPDLTEEEVFPEFSPFYASSYDNASVRISAGDSWRKTASLPYVAGEFRWTGYDYLGEAIRGWPSRFWDFGIIDLCGFPKDHYYFYQSQWTDKPMVHILPHWTWPGKEGKVIPVWTYSNADEVELFFNGKSLGAKSNRDQMNLSWDVPYAPGTLKAIAKTDGKEVAQYTVQTASKPAKIQVIADKQTMAADGVSCVHLECNVLDQDGNFVPNADNLIQFNISGPVSNIGVENGDALDLASNKINERKAFNGKCLLILQSQLRGGPVTVEAVSEGLVSGKVSITVLE</sequence>
<evidence type="ECO:0000313" key="9">
    <source>
        <dbReference type="EMBL" id="TWU45305.1"/>
    </source>
</evidence>
<dbReference type="InterPro" id="IPR017853">
    <property type="entry name" value="GH"/>
</dbReference>
<dbReference type="SUPFAM" id="SSF49303">
    <property type="entry name" value="beta-Galactosidase/glucuronidase domain"/>
    <property type="match status" value="1"/>
</dbReference>
<dbReference type="SUPFAM" id="SSF49785">
    <property type="entry name" value="Galactose-binding domain-like"/>
    <property type="match status" value="1"/>
</dbReference>
<evidence type="ECO:0000256" key="2">
    <source>
        <dbReference type="ARBA" id="ARBA00022801"/>
    </source>
</evidence>
<dbReference type="Pfam" id="PF18565">
    <property type="entry name" value="Glyco_hydro2_C5"/>
    <property type="match status" value="1"/>
</dbReference>
<dbReference type="SUPFAM" id="SSF49373">
    <property type="entry name" value="Invasin/intimin cell-adhesion fragments"/>
    <property type="match status" value="1"/>
</dbReference>
<name>A0A5C6E9U2_9BACT</name>
<feature type="domain" description="DUF4982" evidence="7">
    <location>
        <begin position="654"/>
        <end position="711"/>
    </location>
</feature>
<dbReference type="PANTHER" id="PTHR42732:SF1">
    <property type="entry name" value="BETA-MANNOSIDASE"/>
    <property type="match status" value="1"/>
</dbReference>
<dbReference type="InterPro" id="IPR040605">
    <property type="entry name" value="Glyco_hydro2_dom5"/>
</dbReference>
<evidence type="ECO:0000313" key="10">
    <source>
        <dbReference type="Proteomes" id="UP000315471"/>
    </source>
</evidence>
<feature type="domain" description="Glycoside hydrolase family 2 immunoglobulin-like beta-sandwich" evidence="4">
    <location>
        <begin position="206"/>
        <end position="306"/>
    </location>
</feature>
<evidence type="ECO:0000259" key="5">
    <source>
        <dbReference type="Pfam" id="PF02836"/>
    </source>
</evidence>
<reference evidence="9 10" key="1">
    <citation type="submission" date="2019-02" db="EMBL/GenBank/DDBJ databases">
        <title>Deep-cultivation of Planctomycetes and their phenomic and genomic characterization uncovers novel biology.</title>
        <authorList>
            <person name="Wiegand S."/>
            <person name="Jogler M."/>
            <person name="Boedeker C."/>
            <person name="Pinto D."/>
            <person name="Vollmers J."/>
            <person name="Rivas-Marin E."/>
            <person name="Kohn T."/>
            <person name="Peeters S.H."/>
            <person name="Heuer A."/>
            <person name="Rast P."/>
            <person name="Oberbeckmann S."/>
            <person name="Bunk B."/>
            <person name="Jeske O."/>
            <person name="Meyerdierks A."/>
            <person name="Storesund J.E."/>
            <person name="Kallscheuer N."/>
            <person name="Luecker S."/>
            <person name="Lage O.M."/>
            <person name="Pohl T."/>
            <person name="Merkel B.J."/>
            <person name="Hornburger P."/>
            <person name="Mueller R.-W."/>
            <person name="Bruemmer F."/>
            <person name="Labrenz M."/>
            <person name="Spormann A.M."/>
            <person name="Op Den Camp H."/>
            <person name="Overmann J."/>
            <person name="Amann R."/>
            <person name="Jetten M.S.M."/>
            <person name="Mascher T."/>
            <person name="Medema M.H."/>
            <person name="Devos D.P."/>
            <person name="Kaster A.-K."/>
            <person name="Ovreas L."/>
            <person name="Rohde M."/>
            <person name="Galperin M.Y."/>
            <person name="Jogler C."/>
        </authorList>
    </citation>
    <scope>NUCLEOTIDE SEQUENCE [LARGE SCALE GENOMIC DNA]</scope>
    <source>
        <strain evidence="9 10">Q31b</strain>
    </source>
</reference>
<dbReference type="Proteomes" id="UP000315471">
    <property type="component" value="Unassembled WGS sequence"/>
</dbReference>
<protein>
    <submittedName>
        <fullName evidence="9">Beta-galactosidase</fullName>
        <ecNumber evidence="9">3.2.1.23</ecNumber>
    </submittedName>
</protein>
<dbReference type="Pfam" id="PF00703">
    <property type="entry name" value="Glyco_hydro_2"/>
    <property type="match status" value="1"/>
</dbReference>
<dbReference type="InterPro" id="IPR051913">
    <property type="entry name" value="GH2_Domain-Containing"/>
</dbReference>
<dbReference type="PANTHER" id="PTHR42732">
    <property type="entry name" value="BETA-GALACTOSIDASE"/>
    <property type="match status" value="1"/>
</dbReference>
<dbReference type="GO" id="GO:0005975">
    <property type="term" value="P:carbohydrate metabolic process"/>
    <property type="evidence" value="ECO:0007669"/>
    <property type="project" value="InterPro"/>
</dbReference>
<evidence type="ECO:0000256" key="1">
    <source>
        <dbReference type="ARBA" id="ARBA00007401"/>
    </source>
</evidence>
<dbReference type="Pfam" id="PF16355">
    <property type="entry name" value="DUF4982"/>
    <property type="match status" value="1"/>
</dbReference>
<proteinExistence type="inferred from homology"/>
<accession>A0A5C6E9U2</accession>
<keyword evidence="2 9" id="KW-0378">Hydrolase</keyword>
<comment type="caution">
    <text evidence="9">The sequence shown here is derived from an EMBL/GenBank/DDBJ whole genome shotgun (WGS) entry which is preliminary data.</text>
</comment>
<dbReference type="GO" id="GO:0004565">
    <property type="term" value="F:beta-galactosidase activity"/>
    <property type="evidence" value="ECO:0007669"/>
    <property type="project" value="UniProtKB-EC"/>
</dbReference>
<comment type="similarity">
    <text evidence="1">Belongs to the glycosyl hydrolase 2 family.</text>
</comment>
<evidence type="ECO:0000259" key="7">
    <source>
        <dbReference type="Pfam" id="PF16355"/>
    </source>
</evidence>
<dbReference type="InterPro" id="IPR036156">
    <property type="entry name" value="Beta-gal/glucu_dom_sf"/>
</dbReference>
<dbReference type="InterPro" id="IPR006104">
    <property type="entry name" value="Glyco_hydro_2_N"/>
</dbReference>
<dbReference type="Pfam" id="PF02836">
    <property type="entry name" value="Glyco_hydro_2_C"/>
    <property type="match status" value="1"/>
</dbReference>
<dbReference type="AlphaFoldDB" id="A0A5C6E9U2"/>
<dbReference type="RefSeq" id="WP_146598032.1">
    <property type="nucleotide sequence ID" value="NZ_SJPY01000001.1"/>
</dbReference>
<evidence type="ECO:0000259" key="6">
    <source>
        <dbReference type="Pfam" id="PF02837"/>
    </source>
</evidence>
<dbReference type="EC" id="3.2.1.23" evidence="9"/>
<feature type="domain" description="Glycosyl hydrolases family 2 sugar binding" evidence="6">
    <location>
        <begin position="48"/>
        <end position="190"/>
    </location>
</feature>
<feature type="domain" description="Glycoside hydrolase family 2 catalytic" evidence="5">
    <location>
        <begin position="315"/>
        <end position="474"/>
    </location>
</feature>
<dbReference type="InterPro" id="IPR032311">
    <property type="entry name" value="DUF4982"/>
</dbReference>
<evidence type="ECO:0000259" key="4">
    <source>
        <dbReference type="Pfam" id="PF00703"/>
    </source>
</evidence>